<organism evidence="2 3">
    <name type="scientific">Armillaria gallica</name>
    <name type="common">Bulbous honey fungus</name>
    <name type="synonym">Armillaria bulbosa</name>
    <dbReference type="NCBI Taxonomy" id="47427"/>
    <lineage>
        <taxon>Eukaryota</taxon>
        <taxon>Fungi</taxon>
        <taxon>Dikarya</taxon>
        <taxon>Basidiomycota</taxon>
        <taxon>Agaricomycotina</taxon>
        <taxon>Agaricomycetes</taxon>
        <taxon>Agaricomycetidae</taxon>
        <taxon>Agaricales</taxon>
        <taxon>Marasmiineae</taxon>
        <taxon>Physalacriaceae</taxon>
        <taxon>Armillaria</taxon>
    </lineage>
</organism>
<proteinExistence type="predicted"/>
<sequence length="194" mass="21303">MSRQTIMGSEQPGSGPGLNFLTQPEPGKNPYPSHGSQSMLYDALAPPENQVIQVIRVYPGSQISDLSLTQQAPDLATRHDLGYPGCTLITGSPFIMKNWSRTELQSPPELIIATTHLIRSIGVVTYHDMEDSRFLVTRARDFATEIINPKACSNNKEKLTLPGYGTKAGDKDNQPSTSPEYPAMPYLRGVSVER</sequence>
<evidence type="ECO:0000256" key="1">
    <source>
        <dbReference type="SAM" id="MobiDB-lite"/>
    </source>
</evidence>
<accession>A0A2H3E949</accession>
<dbReference type="AlphaFoldDB" id="A0A2H3E949"/>
<evidence type="ECO:0000313" key="3">
    <source>
        <dbReference type="Proteomes" id="UP000217790"/>
    </source>
</evidence>
<name>A0A2H3E949_ARMGA</name>
<dbReference type="InParanoid" id="A0A2H3E949"/>
<gene>
    <name evidence="2" type="ORF">ARMGADRAFT_1028375</name>
</gene>
<dbReference type="Proteomes" id="UP000217790">
    <property type="component" value="Unassembled WGS sequence"/>
</dbReference>
<keyword evidence="3" id="KW-1185">Reference proteome</keyword>
<feature type="region of interest" description="Disordered" evidence="1">
    <location>
        <begin position="158"/>
        <end position="194"/>
    </location>
</feature>
<feature type="compositionally biased region" description="Polar residues" evidence="1">
    <location>
        <begin position="1"/>
        <end position="12"/>
    </location>
</feature>
<evidence type="ECO:0000313" key="2">
    <source>
        <dbReference type="EMBL" id="PBK96176.1"/>
    </source>
</evidence>
<dbReference type="EMBL" id="KZ293651">
    <property type="protein sequence ID" value="PBK96176.1"/>
    <property type="molecule type" value="Genomic_DNA"/>
</dbReference>
<reference evidence="3" key="1">
    <citation type="journal article" date="2017" name="Nat. Ecol. Evol.">
        <title>Genome expansion and lineage-specific genetic innovations in the forest pathogenic fungi Armillaria.</title>
        <authorList>
            <person name="Sipos G."/>
            <person name="Prasanna A.N."/>
            <person name="Walter M.C."/>
            <person name="O'Connor E."/>
            <person name="Balint B."/>
            <person name="Krizsan K."/>
            <person name="Kiss B."/>
            <person name="Hess J."/>
            <person name="Varga T."/>
            <person name="Slot J."/>
            <person name="Riley R."/>
            <person name="Boka B."/>
            <person name="Rigling D."/>
            <person name="Barry K."/>
            <person name="Lee J."/>
            <person name="Mihaltcheva S."/>
            <person name="LaButti K."/>
            <person name="Lipzen A."/>
            <person name="Waldron R."/>
            <person name="Moloney N.M."/>
            <person name="Sperisen C."/>
            <person name="Kredics L."/>
            <person name="Vagvoelgyi C."/>
            <person name="Patrignani A."/>
            <person name="Fitzpatrick D."/>
            <person name="Nagy I."/>
            <person name="Doyle S."/>
            <person name="Anderson J.B."/>
            <person name="Grigoriev I.V."/>
            <person name="Gueldener U."/>
            <person name="Muensterkoetter M."/>
            <person name="Nagy L.G."/>
        </authorList>
    </citation>
    <scope>NUCLEOTIDE SEQUENCE [LARGE SCALE GENOMIC DNA]</scope>
    <source>
        <strain evidence="3">Ar21-2</strain>
    </source>
</reference>
<protein>
    <submittedName>
        <fullName evidence="2">Uncharacterized protein</fullName>
    </submittedName>
</protein>
<feature type="region of interest" description="Disordered" evidence="1">
    <location>
        <begin position="1"/>
        <end position="38"/>
    </location>
</feature>